<dbReference type="GO" id="GO:0089714">
    <property type="term" value="F:UDP-N-acetyl-D-mannosamine dehydrogenase activity"/>
    <property type="evidence" value="ECO:0007669"/>
    <property type="project" value="UniProtKB-EC"/>
</dbReference>
<evidence type="ECO:0000256" key="1">
    <source>
        <dbReference type="ARBA" id="ARBA00023002"/>
    </source>
</evidence>
<dbReference type="SUPFAM" id="SSF48179">
    <property type="entry name" value="6-phosphogluconate dehydrogenase C-terminal domain-like"/>
    <property type="match status" value="1"/>
</dbReference>
<dbReference type="SMART" id="SM00984">
    <property type="entry name" value="UDPG_MGDP_dh_C"/>
    <property type="match status" value="1"/>
</dbReference>
<dbReference type="GO" id="GO:0016628">
    <property type="term" value="F:oxidoreductase activity, acting on the CH-CH group of donors, NAD or NADP as acceptor"/>
    <property type="evidence" value="ECO:0007669"/>
    <property type="project" value="InterPro"/>
</dbReference>
<evidence type="ECO:0000313" key="8">
    <source>
        <dbReference type="Proteomes" id="UP001185631"/>
    </source>
</evidence>
<accession>A0A9X3M958</accession>
<keyword evidence="1 5" id="KW-0560">Oxidoreductase</keyword>
<evidence type="ECO:0000313" key="5">
    <source>
        <dbReference type="EMBL" id="MCZ9306435.1"/>
    </source>
</evidence>
<dbReference type="Proteomes" id="UP001185631">
    <property type="component" value="Unassembled WGS sequence"/>
</dbReference>
<dbReference type="SUPFAM" id="SSF51735">
    <property type="entry name" value="NAD(P)-binding Rossmann-fold domains"/>
    <property type="match status" value="1"/>
</dbReference>
<keyword evidence="8" id="KW-1185">Reference proteome</keyword>
<dbReference type="EC" id="1.1.1.336" evidence="5"/>
<evidence type="ECO:0000256" key="2">
    <source>
        <dbReference type="ARBA" id="ARBA00023027"/>
    </source>
</evidence>
<dbReference type="InterPro" id="IPR001732">
    <property type="entry name" value="UDP-Glc/GDP-Man_DH_N"/>
</dbReference>
<evidence type="ECO:0000313" key="7">
    <source>
        <dbReference type="Proteomes" id="UP001146430"/>
    </source>
</evidence>
<comment type="similarity">
    <text evidence="3">Belongs to the UDP-glucose/GDP-mannose dehydrogenase family.</text>
</comment>
<evidence type="ECO:0000259" key="4">
    <source>
        <dbReference type="SMART" id="SM00984"/>
    </source>
</evidence>
<dbReference type="EMBL" id="JAKMUU010000001">
    <property type="protein sequence ID" value="MCZ9306435.1"/>
    <property type="molecule type" value="Genomic_DNA"/>
</dbReference>
<dbReference type="SUPFAM" id="SSF52413">
    <property type="entry name" value="UDP-glucose/GDP-mannose dehydrogenase C-terminal domain"/>
    <property type="match status" value="1"/>
</dbReference>
<dbReference type="NCBIfam" id="TIGR03026">
    <property type="entry name" value="NDP-sugDHase"/>
    <property type="match status" value="1"/>
</dbReference>
<dbReference type="GO" id="GO:0000271">
    <property type="term" value="P:polysaccharide biosynthetic process"/>
    <property type="evidence" value="ECO:0007669"/>
    <property type="project" value="InterPro"/>
</dbReference>
<dbReference type="AlphaFoldDB" id="A0A9X3M958"/>
<name>A0A9X3M958_9CORY</name>
<dbReference type="RefSeq" id="WP_269945643.1">
    <property type="nucleotide sequence ID" value="NZ_JAKMUU010000001.1"/>
</dbReference>
<dbReference type="InterPro" id="IPR028359">
    <property type="entry name" value="UDP_ManNAc/GlcNAc_DH"/>
</dbReference>
<dbReference type="NCBIfam" id="NF008286">
    <property type="entry name" value="PRK11064.1"/>
    <property type="match status" value="1"/>
</dbReference>
<organism evidence="5 7">
    <name type="scientific">Corynebacterium curieae</name>
    <dbReference type="NCBI Taxonomy" id="2913500"/>
    <lineage>
        <taxon>Bacteria</taxon>
        <taxon>Bacillati</taxon>
        <taxon>Actinomycetota</taxon>
        <taxon>Actinomycetes</taxon>
        <taxon>Mycobacteriales</taxon>
        <taxon>Corynebacteriaceae</taxon>
        <taxon>Corynebacterium</taxon>
    </lineage>
</organism>
<dbReference type="PANTHER" id="PTHR43491">
    <property type="entry name" value="UDP-N-ACETYL-D-MANNOSAMINE DEHYDROGENASE"/>
    <property type="match status" value="1"/>
</dbReference>
<dbReference type="Proteomes" id="UP001146430">
    <property type="component" value="Unassembled WGS sequence"/>
</dbReference>
<dbReference type="PIRSF" id="PIRSF000124">
    <property type="entry name" value="UDPglc_GDPman_dh"/>
    <property type="match status" value="1"/>
</dbReference>
<dbReference type="Gene3D" id="3.40.50.720">
    <property type="entry name" value="NAD(P)-binding Rossmann-like Domain"/>
    <property type="match status" value="2"/>
</dbReference>
<proteinExistence type="inferred from homology"/>
<dbReference type="InterPro" id="IPR036291">
    <property type="entry name" value="NAD(P)-bd_dom_sf"/>
</dbReference>
<evidence type="ECO:0000256" key="3">
    <source>
        <dbReference type="PIRNR" id="PIRNR000124"/>
    </source>
</evidence>
<reference evidence="5" key="1">
    <citation type="submission" date="2022-02" db="EMBL/GenBank/DDBJ databases">
        <title>Corynebacterium sp. from urogenital microbiome.</title>
        <authorList>
            <person name="Cappelli E.A."/>
            <person name="Ribeiro T.G."/>
            <person name="Peixe L."/>
        </authorList>
    </citation>
    <scope>NUCLEOTIDE SEQUENCE</scope>
    <source>
        <strain evidence="5">C8Ua_181</strain>
    </source>
</reference>
<dbReference type="Pfam" id="PF03721">
    <property type="entry name" value="UDPG_MGDP_dh_N"/>
    <property type="match status" value="1"/>
</dbReference>
<comment type="caution">
    <text evidence="5">The sequence shown here is derived from an EMBL/GenBank/DDBJ whole genome shotgun (WGS) entry which is preliminary data.</text>
</comment>
<dbReference type="InterPro" id="IPR014027">
    <property type="entry name" value="UDP-Glc/GDP-Man_DH_C"/>
</dbReference>
<reference evidence="6 8" key="2">
    <citation type="submission" date="2023-08" db="EMBL/GenBank/DDBJ databases">
        <title>Genomic characterization of the C. tuberculostearicum species complex, a ubiquitous member of the human skin microbiome.</title>
        <authorList>
            <person name="Ahmed N."/>
            <person name="Deming C."/>
            <person name="Conlan S."/>
            <person name="Segre J."/>
        </authorList>
    </citation>
    <scope>NUCLEOTIDE SEQUENCE [LARGE SCALE GENOMIC DNA]</scope>
    <source>
        <strain evidence="6 8">CTNIH19</strain>
    </source>
</reference>
<dbReference type="Pfam" id="PF03720">
    <property type="entry name" value="UDPG_MGDP_dh_C"/>
    <property type="match status" value="1"/>
</dbReference>
<keyword evidence="2" id="KW-0520">NAD</keyword>
<dbReference type="GO" id="GO:0051287">
    <property type="term" value="F:NAD binding"/>
    <property type="evidence" value="ECO:0007669"/>
    <property type="project" value="InterPro"/>
</dbReference>
<dbReference type="InterPro" id="IPR014026">
    <property type="entry name" value="UDP-Glc/GDP-Man_DH_dimer"/>
</dbReference>
<dbReference type="PANTHER" id="PTHR43491:SF1">
    <property type="entry name" value="UDP-N-ACETYL-D-MANNOSAMINE DEHYDROGENASE"/>
    <property type="match status" value="1"/>
</dbReference>
<dbReference type="EMBL" id="JAVBID010000006">
    <property type="protein sequence ID" value="MDV2423996.1"/>
    <property type="molecule type" value="Genomic_DNA"/>
</dbReference>
<feature type="domain" description="UDP-glucose/GDP-mannose dehydrogenase C-terminal" evidence="4">
    <location>
        <begin position="321"/>
        <end position="421"/>
    </location>
</feature>
<protein>
    <submittedName>
        <fullName evidence="5">UDP-N-acetyl-D-mannosamine dehydrogenase</fullName>
        <ecNumber evidence="5">1.1.1.336</ecNumber>
    </submittedName>
</protein>
<sequence length="421" mass="46038">MHSEKSTQTFERVCVVGLGYIGLPTAAFIASKGVHVTGVDVNSKFVESINQGEVPFFEPGFDVLLKRVVEEGYLVAQTEQVEADAYIVCVPTPFKEDHKVDTKFINSAVEAMAPHLRPGALVVLESTSPPGTTEDMANYILELRPDLSLDEDDENAIFVAHCPERVLPGQIMEEMENNDRVIGGLTPRGTQLAVELYGTFCTAELLQTNATTAEMAKLTENSFRDVNIAFANELSLISDRLGIDVWELIELANHHPRVNILQPGPGVGGHCIAVDPWFIVSSVPEEAKIIKMARDVNDGKPAWVIEQVKAALEGKESPTVAALGIAFKNDIDDLRESPSLNIVKTLGSENPEVDIRVVEPNVSDLPESLSAIPNLKKQELETAVHDADVVLLLVNHKEFVQMDTSLLEGKSVIDTKGIWRS</sequence>
<gene>
    <name evidence="5" type="primary">wecC</name>
    <name evidence="5" type="ORF">L8V01_02910</name>
    <name evidence="6" type="ORF">RAE13_06160</name>
</gene>
<dbReference type="InterPro" id="IPR036220">
    <property type="entry name" value="UDP-Glc/GDP-Man_DH_C_sf"/>
</dbReference>
<evidence type="ECO:0000313" key="6">
    <source>
        <dbReference type="EMBL" id="MDV2423996.1"/>
    </source>
</evidence>
<dbReference type="PIRSF" id="PIRSF500136">
    <property type="entry name" value="UDP_ManNAc_DH"/>
    <property type="match status" value="1"/>
</dbReference>
<dbReference type="InterPro" id="IPR017476">
    <property type="entry name" value="UDP-Glc/GDP-Man"/>
</dbReference>
<dbReference type="InterPro" id="IPR008927">
    <property type="entry name" value="6-PGluconate_DH-like_C_sf"/>
</dbReference>
<dbReference type="Pfam" id="PF00984">
    <property type="entry name" value="UDPG_MGDP_dh"/>
    <property type="match status" value="1"/>
</dbReference>